<dbReference type="Proteomes" id="UP000198571">
    <property type="component" value="Unassembled WGS sequence"/>
</dbReference>
<sequence length="111" mass="12570">MIAKYETELIDSHFICTFKKNQTVLIPSVVRKQTALFPGDEVSVSFREALGEIVVSRNTKDTMENRMIINKSGGFRVPSEIQRIADLTAGDILRVFVFKDFNGIVFKIISK</sequence>
<evidence type="ECO:0000313" key="1">
    <source>
        <dbReference type="EMBL" id="SES15117.1"/>
    </source>
</evidence>
<gene>
    <name evidence="1" type="ORF">SAMN05518684_10949</name>
</gene>
<proteinExistence type="predicted"/>
<reference evidence="2" key="1">
    <citation type="submission" date="2016-10" db="EMBL/GenBank/DDBJ databases">
        <authorList>
            <person name="Varghese N."/>
            <person name="Submissions S."/>
        </authorList>
    </citation>
    <scope>NUCLEOTIDE SEQUENCE [LARGE SCALE GENOMIC DNA]</scope>
    <source>
        <strain evidence="2">S9</strain>
    </source>
</reference>
<keyword evidence="2" id="KW-1185">Reference proteome</keyword>
<dbReference type="OrthoDB" id="2972907at2"/>
<dbReference type="EMBL" id="FOGT01000009">
    <property type="protein sequence ID" value="SES15117.1"/>
    <property type="molecule type" value="Genomic_DNA"/>
</dbReference>
<dbReference type="AlphaFoldDB" id="A0A1H9V1F9"/>
<organism evidence="1 2">
    <name type="scientific">Salipaludibacillus aurantiacus</name>
    <dbReference type="NCBI Taxonomy" id="1601833"/>
    <lineage>
        <taxon>Bacteria</taxon>
        <taxon>Bacillati</taxon>
        <taxon>Bacillota</taxon>
        <taxon>Bacilli</taxon>
        <taxon>Bacillales</taxon>
        <taxon>Bacillaceae</taxon>
    </lineage>
</organism>
<evidence type="ECO:0000313" key="2">
    <source>
        <dbReference type="Proteomes" id="UP000198571"/>
    </source>
</evidence>
<dbReference type="RefSeq" id="WP_093052349.1">
    <property type="nucleotide sequence ID" value="NZ_FOGT01000009.1"/>
</dbReference>
<name>A0A1H9V1F9_9BACI</name>
<accession>A0A1H9V1F9</accession>
<protein>
    <recommendedName>
        <fullName evidence="3">Looped-hinge helix DNA binding domain-containing protein, AbrB family</fullName>
    </recommendedName>
</protein>
<evidence type="ECO:0008006" key="3">
    <source>
        <dbReference type="Google" id="ProtNLM"/>
    </source>
</evidence>